<dbReference type="GO" id="GO:0097745">
    <property type="term" value="P:mitochondrial tRNA 5'-end processing"/>
    <property type="evidence" value="ECO:0007669"/>
    <property type="project" value="TreeGrafter"/>
</dbReference>
<evidence type="ECO:0000256" key="1">
    <source>
        <dbReference type="ARBA" id="ARBA00004173"/>
    </source>
</evidence>
<dbReference type="GO" id="GO:0032259">
    <property type="term" value="P:methylation"/>
    <property type="evidence" value="ECO:0007669"/>
    <property type="project" value="UniProtKB-KW"/>
</dbReference>
<dbReference type="EMBL" id="BMAO01037705">
    <property type="protein sequence ID" value="GFR19561.1"/>
    <property type="molecule type" value="Genomic_DNA"/>
</dbReference>
<keyword evidence="4" id="KW-0949">S-adenosyl-L-methionine</keyword>
<dbReference type="InterPro" id="IPR007356">
    <property type="entry name" value="tRNA_m1G_MeTrfase_euk"/>
</dbReference>
<keyword evidence="6" id="KW-0809">Transit peptide</keyword>
<accession>A0A8X6H942</accession>
<keyword evidence="8" id="KW-0496">Mitochondrion</keyword>
<evidence type="ECO:0000256" key="5">
    <source>
        <dbReference type="ARBA" id="ARBA00022694"/>
    </source>
</evidence>
<dbReference type="OrthoDB" id="9976048at2759"/>
<dbReference type="Proteomes" id="UP000887116">
    <property type="component" value="Unassembled WGS sequence"/>
</dbReference>
<evidence type="ECO:0000256" key="9">
    <source>
        <dbReference type="ARBA" id="ARBA00029803"/>
    </source>
</evidence>
<keyword evidence="12" id="KW-1185">Reference proteome</keyword>
<reference evidence="11" key="1">
    <citation type="submission" date="2020-07" db="EMBL/GenBank/DDBJ databases">
        <title>Multicomponent nature underlies the extraordinary mechanical properties of spider dragline silk.</title>
        <authorList>
            <person name="Kono N."/>
            <person name="Nakamura H."/>
            <person name="Mori M."/>
            <person name="Yoshida Y."/>
            <person name="Ohtoshi R."/>
            <person name="Malay A.D."/>
            <person name="Moran D.A.P."/>
            <person name="Tomita M."/>
            <person name="Numata K."/>
            <person name="Arakawa K."/>
        </authorList>
    </citation>
    <scope>NUCLEOTIDE SEQUENCE</scope>
</reference>
<evidence type="ECO:0000256" key="8">
    <source>
        <dbReference type="ARBA" id="ARBA00023128"/>
    </source>
</evidence>
<comment type="caution">
    <text evidence="11">The sequence shown here is derived from an EMBL/GenBank/DDBJ whole genome shotgun (WGS) entry which is preliminary data.</text>
</comment>
<dbReference type="GO" id="GO:0008168">
    <property type="term" value="F:methyltransferase activity"/>
    <property type="evidence" value="ECO:0007669"/>
    <property type="project" value="UniProtKB-KW"/>
</dbReference>
<dbReference type="PROSITE" id="PS51675">
    <property type="entry name" value="SAM_MT_TRM10"/>
    <property type="match status" value="1"/>
</dbReference>
<dbReference type="AlphaFoldDB" id="A0A8X6H942"/>
<dbReference type="PANTHER" id="PTHR13563:SF5">
    <property type="entry name" value="TRNA METHYLTRANSFERASE 10 HOMOLOG C"/>
    <property type="match status" value="1"/>
</dbReference>
<evidence type="ECO:0000259" key="10">
    <source>
        <dbReference type="PROSITE" id="PS51675"/>
    </source>
</evidence>
<dbReference type="InterPro" id="IPR028564">
    <property type="entry name" value="MT_TRM10-typ"/>
</dbReference>
<evidence type="ECO:0000256" key="3">
    <source>
        <dbReference type="ARBA" id="ARBA00022679"/>
    </source>
</evidence>
<proteinExistence type="predicted"/>
<keyword evidence="5" id="KW-0819">tRNA processing</keyword>
<dbReference type="GO" id="GO:0005654">
    <property type="term" value="C:nucleoplasm"/>
    <property type="evidence" value="ECO:0007669"/>
    <property type="project" value="TreeGrafter"/>
</dbReference>
<dbReference type="InterPro" id="IPR038459">
    <property type="entry name" value="MT_TRM10-typ_sf"/>
</dbReference>
<evidence type="ECO:0000256" key="2">
    <source>
        <dbReference type="ARBA" id="ARBA00022603"/>
    </source>
</evidence>
<name>A0A8X6H942_TRICU</name>
<evidence type="ECO:0000256" key="6">
    <source>
        <dbReference type="ARBA" id="ARBA00022946"/>
    </source>
</evidence>
<keyword evidence="3" id="KW-0808">Transferase</keyword>
<gene>
    <name evidence="11" type="primary">trmt10c</name>
    <name evidence="11" type="ORF">TNCT_262461</name>
</gene>
<keyword evidence="2" id="KW-0489">Methyltransferase</keyword>
<dbReference type="Gene3D" id="3.40.1280.30">
    <property type="match status" value="1"/>
</dbReference>
<dbReference type="InterPro" id="IPR025812">
    <property type="entry name" value="Trm10_C_MTase_dom"/>
</dbReference>
<dbReference type="PANTHER" id="PTHR13563">
    <property type="entry name" value="TRNA (GUANINE-9-) METHYLTRANSFERASE"/>
    <property type="match status" value="1"/>
</dbReference>
<dbReference type="GO" id="GO:0000049">
    <property type="term" value="F:tRNA binding"/>
    <property type="evidence" value="ECO:0007669"/>
    <property type="project" value="TreeGrafter"/>
</dbReference>
<organism evidence="11 12">
    <name type="scientific">Trichonephila clavata</name>
    <name type="common">Joro spider</name>
    <name type="synonym">Nephila clavata</name>
    <dbReference type="NCBI Taxonomy" id="2740835"/>
    <lineage>
        <taxon>Eukaryota</taxon>
        <taxon>Metazoa</taxon>
        <taxon>Ecdysozoa</taxon>
        <taxon>Arthropoda</taxon>
        <taxon>Chelicerata</taxon>
        <taxon>Arachnida</taxon>
        <taxon>Araneae</taxon>
        <taxon>Araneomorphae</taxon>
        <taxon>Entelegynae</taxon>
        <taxon>Araneoidea</taxon>
        <taxon>Nephilidae</taxon>
        <taxon>Trichonephila</taxon>
    </lineage>
</organism>
<protein>
    <recommendedName>
        <fullName evidence="9">RNA (guanine-9-)-methyltransferase domain-containing protein 1</fullName>
    </recommendedName>
</protein>
<dbReference type="GO" id="GO:0070131">
    <property type="term" value="P:positive regulation of mitochondrial translation"/>
    <property type="evidence" value="ECO:0007669"/>
    <property type="project" value="TreeGrafter"/>
</dbReference>
<evidence type="ECO:0000313" key="12">
    <source>
        <dbReference type="Proteomes" id="UP000887116"/>
    </source>
</evidence>
<evidence type="ECO:0000313" key="11">
    <source>
        <dbReference type="EMBL" id="GFR19561.1"/>
    </source>
</evidence>
<evidence type="ECO:0000256" key="7">
    <source>
        <dbReference type="ARBA" id="ARBA00023054"/>
    </source>
</evidence>
<keyword evidence="7" id="KW-0175">Coiled coil</keyword>
<dbReference type="GO" id="GO:0005739">
    <property type="term" value="C:mitochondrion"/>
    <property type="evidence" value="ECO:0007669"/>
    <property type="project" value="UniProtKB-SubCell"/>
</dbReference>
<feature type="domain" description="SAM-dependent MTase TRM10-type" evidence="10">
    <location>
        <begin position="180"/>
        <end position="373"/>
    </location>
</feature>
<sequence length="382" mass="44625">MNSPRFALDSKVSLNSFQASKVRYIHASICLRSANLMQESLENKEESSTNQQCEELDSKVSKYADLATDLEKKKKILMILMEHEVSKLEGRKVPSKISIEDMGELLNTYSFSSRVKYMRFLAEKECKKTTEKRKRETRQKERENWLIEKENLKPAEHIQYGIGHNTMVVRVRRSSIMRYANQRLANAVLYGQKMIIDMDYDCFMRKQDCNNCGEQLLELYGVNRKNCHPFDLSFCNVDLVSPTMSAFKRYMPNLFAPDNFITLTDQSYLDLYPKEKLVYITPHAKEPLKNYDHDAVYILGGLVDKCVREPVVLAKAKREGIRAVHLPYDEYLMWGRGNKSLPLNQVLEILLEMKSTNDWKKAFKYVPPRKLVRSLDLYTEYS</sequence>
<comment type="subcellular location">
    <subcellularLocation>
        <location evidence="1">Mitochondrion</location>
    </subcellularLocation>
</comment>
<evidence type="ECO:0000256" key="4">
    <source>
        <dbReference type="ARBA" id="ARBA00022691"/>
    </source>
</evidence>
<dbReference type="CDD" id="cd18102">
    <property type="entry name" value="Trm10_MRRP1"/>
    <property type="match status" value="1"/>
</dbReference>